<evidence type="ECO:0000313" key="2">
    <source>
        <dbReference type="EMBL" id="HAA8054554.1"/>
    </source>
</evidence>
<dbReference type="InterPro" id="IPR026345">
    <property type="entry name" value="Adh_isopep-form_adh_dom"/>
</dbReference>
<accession>A0A830LWQ1</accession>
<organism evidence="2">
    <name type="scientific">Listeria monocytogenes</name>
    <dbReference type="NCBI Taxonomy" id="1639"/>
    <lineage>
        <taxon>Bacteria</taxon>
        <taxon>Bacillati</taxon>
        <taxon>Bacillota</taxon>
        <taxon>Bacilli</taxon>
        <taxon>Bacillales</taxon>
        <taxon>Listeriaceae</taxon>
        <taxon>Listeria</taxon>
    </lineage>
</organism>
<comment type="caution">
    <text evidence="2">The sequence shown here is derived from an EMBL/GenBank/DDBJ whole genome shotgun (WGS) entry which is preliminary data.</text>
</comment>
<feature type="domain" description="Adhesin isopeptide-forming adherence" evidence="1">
    <location>
        <begin position="306"/>
        <end position="452"/>
    </location>
</feature>
<sequence>MNKNKKMSLKVFMLIIVSILLLNVCVPRLANAEHIKVDPLNPNINEKNKLVIEKNPKKLGYEVNIFGNSRMKIIDKDKDRKTANAYKFEDLEKYKYSRFEDNYSSKMIEITSPTTTDKVAVTYNYVGKYNNSPVGATVTYTDFTYAKVPSANYTQGILELSESLFSGYWYCNLSSMNVNYQFFDVNTKKPIVIDNDVIISINSLNLYEFAQYLEKKNENNVYTTTDTFVNEQADPYKANSKVWAGTNKELDNYDQLGENGFSKGTISFQINDNPFTIRVGKDASQHKWGVWNSLSSANFNVNPQSPTKSITDDDEVEVEKNELNVPYLNQEFTYNVKQVVGTLGVDLLEKYKSMIFTDVLPKEVDFIGAELVDQDGKEIESSGKVDYNEKTNTVTFEASQDFLQKVVQYNGENYSLAIHVKANEHAKEDSSFKNTASVTINDKSKGTNEVETTTPVLPRLSKKILVGDKEEDRQDAKVNDLVTFKVISDLGNSKNLKSVVIEDTLENVFTFQNITVKSNGQDITTEGDTKLENGIVSWTAKDPKSLVGQTLESYIEVKLNDADNFSEFINAKTGKIEIPNVAKLIVNEEIFNSNKVLVTPPTKENTTIFKQIKKSDGSNTDNILLKKGEAIMYDISYNFADKQFSELQLIDDLEDVFQITEVNIQTANKDITDEGNLVIDKKSQKVIWTAKEPKRWSGKEIKVLISATLSKDASLERYALEKNQYKIPNIAQAIVNDKVYKSNTVYANVEKPLEIKEIPKTGTF</sequence>
<proteinExistence type="predicted"/>
<reference evidence="2" key="2">
    <citation type="submission" date="2019-10" db="EMBL/GenBank/DDBJ databases">
        <authorList>
            <consortium name="NCBI Pathogen Detection Project"/>
        </authorList>
    </citation>
    <scope>NUCLEOTIDE SEQUENCE</scope>
    <source>
        <strain evidence="2">09CEB371LM</strain>
    </source>
</reference>
<dbReference type="Gene3D" id="2.60.40.740">
    <property type="match status" value="3"/>
</dbReference>
<dbReference type="EMBL" id="DAAEEB010000016">
    <property type="protein sequence ID" value="HAA8054554.1"/>
    <property type="molecule type" value="Genomic_DNA"/>
</dbReference>
<dbReference type="AlphaFoldDB" id="A0A830LWQ1"/>
<evidence type="ECO:0000259" key="1">
    <source>
        <dbReference type="Pfam" id="PF17998"/>
    </source>
</evidence>
<dbReference type="NCBIfam" id="TIGR04226">
    <property type="entry name" value="RrgB_K2N_iso_D2"/>
    <property type="match status" value="3"/>
</dbReference>
<dbReference type="Pfam" id="PF17998">
    <property type="entry name" value="AgI_II_C2"/>
    <property type="match status" value="1"/>
</dbReference>
<gene>
    <name evidence="2" type="ORF">GHH22_15570</name>
</gene>
<dbReference type="InterPro" id="IPR026466">
    <property type="entry name" value="Fim_isopep_form_D2_dom"/>
</dbReference>
<reference evidence="2" key="1">
    <citation type="journal article" date="2018" name="Genome Biol.">
        <title>SKESA: strategic k-mer extension for scrupulous assemblies.</title>
        <authorList>
            <person name="Souvorov A."/>
            <person name="Agarwala R."/>
            <person name="Lipman D.J."/>
        </authorList>
    </citation>
    <scope>NUCLEOTIDE SEQUENCE [LARGE SCALE GENOMIC DNA]</scope>
    <source>
        <strain evidence="2">09CEB371LM</strain>
    </source>
</reference>
<protein>
    <recommendedName>
        <fullName evidence="1">Adhesin isopeptide-forming adherence domain-containing protein</fullName>
    </recommendedName>
</protein>
<name>A0A830LWQ1_LISMN</name>
<dbReference type="Proteomes" id="UP000840039">
    <property type="component" value="Unassembled WGS sequence"/>
</dbReference>